<feature type="region of interest" description="Disordered" evidence="1">
    <location>
        <begin position="38"/>
        <end position="104"/>
    </location>
</feature>
<dbReference type="Pfam" id="PF00577">
    <property type="entry name" value="Usher"/>
    <property type="match status" value="1"/>
</dbReference>
<reference evidence="3 4" key="1">
    <citation type="journal article" date="2019" name="Int. J. Syst. Evol. Microbiol.">
        <title>The Global Catalogue of Microorganisms (GCM) 10K type strain sequencing project: providing services to taxonomists for standard genome sequencing and annotation.</title>
        <authorList>
            <consortium name="The Broad Institute Genomics Platform"/>
            <consortium name="The Broad Institute Genome Sequencing Center for Infectious Disease"/>
            <person name="Wu L."/>
            <person name="Ma J."/>
        </authorList>
    </citation>
    <scope>NUCLEOTIDE SEQUENCE [LARGE SCALE GENOMIC DNA]</scope>
    <source>
        <strain evidence="3 4">JCM 13476</strain>
    </source>
</reference>
<dbReference type="Proteomes" id="UP001500791">
    <property type="component" value="Unassembled WGS sequence"/>
</dbReference>
<evidence type="ECO:0008006" key="5">
    <source>
        <dbReference type="Google" id="ProtNLM"/>
    </source>
</evidence>
<proteinExistence type="predicted"/>
<sequence>MSVQHMTAGGRSAYLGCSHAVLMMTLFLAGTAQAATGAENNDPDAPIITNRYSDGSVSSGGPELDAALSGSHTGVPAEAGVSFARSRPRTAAAAPTTGTPARSDDALANKVMPVADEGTPVASAPDVVAPVAVQTTAPGTPRVYTSIDVPLTLNGRFVGMVSADVDVQGNGLVDARRFFDLIQPVVTPETLAALQQAAAGRERVPFTDLDTAGFALAFSTTALELRATAGGNSLNATEMSLSGSRAPPDPASFPQPARFSAGANISLAERYLHDDGDTAPFRGAIDGIVHWGGFGGVTLITGAEYDGAREGSGWRRTETRLVKDFFKSGIRAMAGEFTPIADGFQGSGRVVGIGVERAYSAVRPFQNIRPTGRQEFTLERAATVDVIVNGLMSQTLRLEPGRYSVADFPFATGANQVQLVVDDVTGRREIAVFDVFSGSELLGDGVVDFGFAAGQYEGSSPFEYDGPVLATGFVSKGFGDSLTLGVNAQASSDVQQIGGTAIWGSRFGLMMLEMAASRDRLNDRNGMAASLSYRQSFSFRDTDDFRVTATLMGTSSDFVDVFQPDRSNPEVWRFSTLVQWNAPWELGLSLGVGVAEARLDGFRRHQIDLGVSRSFGRVNLVSNVSFTNARDEDEVRFSIGLTMPLGGRWNAQARYDSGDSRSEVVLGRYSKGSLNDLSGEVRFTNDDRTRNISGRADYIHNRFEAQLTHNRPYDRLRGESSGAESVLAVRSFIGFADGAFAIGRPVDDAFIIAPVHKSLAESDITIMSGSRKVAKSGLLGPPLIPIQRAYGINSYDILIDPLPTGYDIGSGTINVFPAFGNGYRQQIGSDASRIAVGSLIGPEGPLVLAVGEIVGEGADAAEARPFFTNRAGRFVADRLAPGRYRILIGGKEVARFVISEDSEGMVDVGTLQISPR</sequence>
<feature type="signal peptide" evidence="2">
    <location>
        <begin position="1"/>
        <end position="34"/>
    </location>
</feature>
<evidence type="ECO:0000256" key="2">
    <source>
        <dbReference type="SAM" id="SignalP"/>
    </source>
</evidence>
<evidence type="ECO:0000256" key="1">
    <source>
        <dbReference type="SAM" id="MobiDB-lite"/>
    </source>
</evidence>
<organism evidence="3 4">
    <name type="scientific">Brevundimonas terrae</name>
    <dbReference type="NCBI Taxonomy" id="363631"/>
    <lineage>
        <taxon>Bacteria</taxon>
        <taxon>Pseudomonadati</taxon>
        <taxon>Pseudomonadota</taxon>
        <taxon>Alphaproteobacteria</taxon>
        <taxon>Caulobacterales</taxon>
        <taxon>Caulobacteraceae</taxon>
        <taxon>Brevundimonas</taxon>
    </lineage>
</organism>
<evidence type="ECO:0000313" key="4">
    <source>
        <dbReference type="Proteomes" id="UP001500791"/>
    </source>
</evidence>
<comment type="caution">
    <text evidence="3">The sequence shown here is derived from an EMBL/GenBank/DDBJ whole genome shotgun (WGS) entry which is preliminary data.</text>
</comment>
<dbReference type="RefSeq" id="WP_167176954.1">
    <property type="nucleotide sequence ID" value="NZ_BAAAEJ010000007.1"/>
</dbReference>
<feature type="chain" id="PRO_5046890171" description="Fimbrial biogenesis outer membrane usher protein" evidence="2">
    <location>
        <begin position="35"/>
        <end position="916"/>
    </location>
</feature>
<dbReference type="Gene3D" id="2.60.40.3110">
    <property type="match status" value="1"/>
</dbReference>
<name>A0ABN0YDD2_9CAUL</name>
<feature type="compositionally biased region" description="Polar residues" evidence="1">
    <location>
        <begin position="50"/>
        <end position="59"/>
    </location>
</feature>
<accession>A0ABN0YDD2</accession>
<dbReference type="EMBL" id="BAAAEJ010000007">
    <property type="protein sequence ID" value="GAA0391808.1"/>
    <property type="molecule type" value="Genomic_DNA"/>
</dbReference>
<keyword evidence="2" id="KW-0732">Signal</keyword>
<protein>
    <recommendedName>
        <fullName evidence="5">Fimbrial biogenesis outer membrane usher protein</fullName>
    </recommendedName>
</protein>
<dbReference type="PANTHER" id="PTHR30451:SF5">
    <property type="entry name" value="SLR0019 PROTEIN"/>
    <property type="match status" value="1"/>
</dbReference>
<keyword evidence="4" id="KW-1185">Reference proteome</keyword>
<evidence type="ECO:0000313" key="3">
    <source>
        <dbReference type="EMBL" id="GAA0391808.1"/>
    </source>
</evidence>
<dbReference type="SUPFAM" id="SSF56935">
    <property type="entry name" value="Porins"/>
    <property type="match status" value="1"/>
</dbReference>
<gene>
    <name evidence="3" type="ORF">GCM10009093_18000</name>
</gene>
<dbReference type="PANTHER" id="PTHR30451">
    <property type="entry name" value="OUTER MEMBRANE USHER PROTEIN"/>
    <property type="match status" value="1"/>
</dbReference>
<feature type="compositionally biased region" description="Low complexity" evidence="1">
    <location>
        <begin position="89"/>
        <end position="101"/>
    </location>
</feature>
<dbReference type="InterPro" id="IPR000015">
    <property type="entry name" value="Fimb_usher"/>
</dbReference>